<evidence type="ECO:0000313" key="2">
    <source>
        <dbReference type="EMBL" id="SHJ49965.1"/>
    </source>
</evidence>
<keyword evidence="3" id="KW-1185">Reference proteome</keyword>
<dbReference type="InterPro" id="IPR003672">
    <property type="entry name" value="CobN/Mg_chltase"/>
</dbReference>
<reference evidence="3" key="1">
    <citation type="submission" date="2016-11" db="EMBL/GenBank/DDBJ databases">
        <authorList>
            <person name="Varghese N."/>
            <person name="Submissions S."/>
        </authorList>
    </citation>
    <scope>NUCLEOTIDE SEQUENCE [LARGE SCALE GENOMIC DNA]</scope>
    <source>
        <strain evidence="3">DSM 16057</strain>
    </source>
</reference>
<evidence type="ECO:0000313" key="3">
    <source>
        <dbReference type="Proteomes" id="UP000184529"/>
    </source>
</evidence>
<feature type="domain" description="CobN/magnesium chelatase" evidence="1">
    <location>
        <begin position="1"/>
        <end position="54"/>
    </location>
</feature>
<sequence length="76" mass="8102">MGTHGVLELLPGKTTALSESCFPRISLGKVPHLYIYNLVNPMEAVVAKRRSAAVDAVFFPCPPAFISVVGVFGCPL</sequence>
<name>A0A1M6JTB4_9FIRM</name>
<proteinExistence type="predicted"/>
<dbReference type="AlphaFoldDB" id="A0A1M6JTB4"/>
<organism evidence="2 3">
    <name type="scientific">Desulfofundulus thermosubterraneus DSM 16057</name>
    <dbReference type="NCBI Taxonomy" id="1121432"/>
    <lineage>
        <taxon>Bacteria</taxon>
        <taxon>Bacillati</taxon>
        <taxon>Bacillota</taxon>
        <taxon>Clostridia</taxon>
        <taxon>Eubacteriales</taxon>
        <taxon>Peptococcaceae</taxon>
        <taxon>Desulfofundulus</taxon>
    </lineage>
</organism>
<gene>
    <name evidence="2" type="ORF">SAMN02745219_02701</name>
</gene>
<dbReference type="STRING" id="1121432.SAMN02745219_02701"/>
<evidence type="ECO:0000259" key="1">
    <source>
        <dbReference type="Pfam" id="PF02514"/>
    </source>
</evidence>
<dbReference type="Proteomes" id="UP000184529">
    <property type="component" value="Unassembled WGS sequence"/>
</dbReference>
<dbReference type="EMBL" id="FQZM01000037">
    <property type="protein sequence ID" value="SHJ49965.1"/>
    <property type="molecule type" value="Genomic_DNA"/>
</dbReference>
<dbReference type="PANTHER" id="PTHR44119">
    <property type="entry name" value="MAGNESIUM-CHELATASE SUBUNIT CHLH, CHLOROPLASTIC"/>
    <property type="match status" value="1"/>
</dbReference>
<dbReference type="Pfam" id="PF02514">
    <property type="entry name" value="CobN-Mg_chel"/>
    <property type="match status" value="1"/>
</dbReference>
<protein>
    <submittedName>
        <fullName evidence="2">CobN/Magnesium Chelatase</fullName>
    </submittedName>
</protein>
<dbReference type="RefSeq" id="WP_072870363.1">
    <property type="nucleotide sequence ID" value="NZ_FQZM01000037.1"/>
</dbReference>
<dbReference type="PANTHER" id="PTHR44119:SF7">
    <property type="entry name" value="MAGNESIUM CHELATASE SUBUNIT"/>
    <property type="match status" value="1"/>
</dbReference>
<accession>A0A1M6JTB4</accession>